<protein>
    <submittedName>
        <fullName evidence="3">Phage capsid and scaffold</fullName>
    </submittedName>
</protein>
<evidence type="ECO:0000256" key="2">
    <source>
        <dbReference type="SAM" id="MobiDB-lite"/>
    </source>
</evidence>
<sequence>MPTVPVYQRQSQSQAAPVNTQDLRIPKDNAFTALADVGSNALGIYQQQREREDLAFAQNALMQFNQQADDLMNNPQTGLLTKQGANAIGQSEQVASQLSQMASTAFDSIPDGPVKERFRNQFSAAGQPIANRARQYEIGQRQQFEAGQQQGLLANLQQQAENSFDSNEGFVNANLLAREQIMAYGQAHGQSPEEIEANWVSFRENSAKSALNAQLTAGRYDQFLARNGEPSDVGGVSRFTAHGNSSAARGLRNNNPGNIEASDKNPWEGQTGSDGRFAKFETPEHGIRALGKNLLAYQAKGFDTVAEIVNRWAPASDGNNTDAYIKALCGALGVGANDQVDMSNPRTLAALCAGIVKHENGSQPYTDEQIGAGVSAALGLSALESSKRRTGNAAFDAASPATQGAYLRQAQAMQNEQRAQYKSQMDGIVRDAESAFQRGVEYPMPGENDFVNAYGYNEGRKRYADLNNQRIAGQYIGSFRNMPTANIQEYLTSLKPTQADIDNPGGFGSVATAYQHIEAAANKVINQRKSDPYQAATDIGAYRPLNTSNFNEVAAELNNRFSSDEQLKKLGIDAPILSKQEAAGLTEMVRGTTDADQTINLLQSMGKILSAPAMRKVAGAIAPNSASTAYAALLLGTASQTVAYQPGAGYTPVMNKYDVAKTILTGDQLINPTAEQKKAGISAVQLPSDDKLKKAFDDGVGNSFSNNPQARQAAYGIYKAAYASLVYRNADSNKASTLVVDDDSAAKAVQMATGGVYKGFQGGDVVMPFGMDKSTFKDKYTAAARSAFTDAGLPPAGQSNFTPVNIGNGQYKLLAGSGRWAVNPKTGQPIVVGVE</sequence>
<proteinExistence type="predicted"/>
<keyword evidence="1" id="KW-0175">Coiled coil</keyword>
<name>A0A345IRI9_SERMA</name>
<feature type="coiled-coil region" evidence="1">
    <location>
        <begin position="47"/>
        <end position="74"/>
    </location>
</feature>
<dbReference type="EMBL" id="MH460883">
    <property type="protein sequence ID" value="AXH02461.1"/>
    <property type="molecule type" value="Genomic_DNA"/>
</dbReference>
<evidence type="ECO:0000256" key="1">
    <source>
        <dbReference type="SAM" id="Coils"/>
    </source>
</evidence>
<feature type="region of interest" description="Disordered" evidence="2">
    <location>
        <begin position="244"/>
        <end position="270"/>
    </location>
</feature>
<organism evidence="3">
    <name type="scientific">Serratia marcescens</name>
    <dbReference type="NCBI Taxonomy" id="615"/>
    <lineage>
        <taxon>Bacteria</taxon>
        <taxon>Pseudomonadati</taxon>
        <taxon>Pseudomonadota</taxon>
        <taxon>Gammaproteobacteria</taxon>
        <taxon>Enterobacterales</taxon>
        <taxon>Yersiniaceae</taxon>
        <taxon>Serratia</taxon>
    </lineage>
</organism>
<dbReference type="AlphaFoldDB" id="A0A345IRI9"/>
<evidence type="ECO:0000313" key="3">
    <source>
        <dbReference type="EMBL" id="AXH02461.1"/>
    </source>
</evidence>
<reference evidence="3" key="1">
    <citation type="submission" date="2018-06" db="EMBL/GenBank/DDBJ databases">
        <title>SME-4 producing Serratia marcescens from Argentina and comparison with genomes of other SME-producers.</title>
        <authorList>
            <person name="Dabos L."/>
            <person name="Patino Navarrete R."/>
            <person name="Naas T."/>
        </authorList>
    </citation>
    <scope>NUCLEOTIDE SEQUENCE</scope>
    <source>
        <strain evidence="3">S8</strain>
    </source>
</reference>
<accession>A0A345IRI9</accession>
<dbReference type="RefSeq" id="WP_121513960.1">
    <property type="nucleotide sequence ID" value="NZ_NTFO01000050.1"/>
</dbReference>
<feature type="compositionally biased region" description="Polar residues" evidence="2">
    <location>
        <begin position="244"/>
        <end position="257"/>
    </location>
</feature>